<evidence type="ECO:0000259" key="2">
    <source>
        <dbReference type="Pfam" id="PF01571"/>
    </source>
</evidence>
<dbReference type="PANTHER" id="PTHR22602:SF0">
    <property type="entry name" value="TRANSFERASE CAF17, MITOCHONDRIAL-RELATED"/>
    <property type="match status" value="1"/>
</dbReference>
<evidence type="ECO:0000259" key="3">
    <source>
        <dbReference type="Pfam" id="PF25455"/>
    </source>
</evidence>
<dbReference type="STRING" id="637679.GCA_001550055_02197"/>
<feature type="domain" description="CAF17 C-terminal" evidence="3">
    <location>
        <begin position="200"/>
        <end position="258"/>
    </location>
</feature>
<name>A0A1G7DGP0_9PROT</name>
<accession>A0A1G7DGP0</accession>
<dbReference type="NCBIfam" id="TIGR03317">
    <property type="entry name" value="ygfZ_signature"/>
    <property type="match status" value="1"/>
</dbReference>
<sequence length="261" mass="28963">MSAALLNLDHRAILRLKGPDARSFLQGLVTNDVMPVTAGRAVYAAMLTPQGKYMYDMIIMADGDDLLLDIEAERKTDLMRRLMMYKLRADVTITDETDLGVWVSLEQPSANGVSVPDPRDAMLGWRLVTAEKPDAPALERDTYEQARLRLGVPDGSRDMEIEKYFWLETAAERLNGVSFTKGCYVGQELTARMKHRTNLKKMLRPVRVEGGAPEEGAVIETAEGKAAGTVRTSNGEFALVYFRLEHEAATLTCDGKPVILL</sequence>
<evidence type="ECO:0000313" key="4">
    <source>
        <dbReference type="EMBL" id="SDE50758.1"/>
    </source>
</evidence>
<gene>
    <name evidence="4" type="ORF">SAMN04488071_3109</name>
</gene>
<evidence type="ECO:0000313" key="5">
    <source>
        <dbReference type="Proteomes" id="UP000183685"/>
    </source>
</evidence>
<keyword evidence="5" id="KW-1185">Reference proteome</keyword>
<protein>
    <submittedName>
        <fullName evidence="4">Uncharacterized protein</fullName>
    </submittedName>
</protein>
<organism evidence="4 5">
    <name type="scientific">Kordiimonas lacus</name>
    <dbReference type="NCBI Taxonomy" id="637679"/>
    <lineage>
        <taxon>Bacteria</taxon>
        <taxon>Pseudomonadati</taxon>
        <taxon>Pseudomonadota</taxon>
        <taxon>Alphaproteobacteria</taxon>
        <taxon>Kordiimonadales</taxon>
        <taxon>Kordiimonadaceae</taxon>
        <taxon>Kordiimonas</taxon>
    </lineage>
</organism>
<dbReference type="InterPro" id="IPR057460">
    <property type="entry name" value="CAF17_C"/>
</dbReference>
<reference evidence="4 5" key="1">
    <citation type="submission" date="2016-10" db="EMBL/GenBank/DDBJ databases">
        <authorList>
            <person name="de Groot N.N."/>
        </authorList>
    </citation>
    <scope>NUCLEOTIDE SEQUENCE [LARGE SCALE GENOMIC DNA]</scope>
    <source>
        <strain evidence="4 5">CGMCC 1.9109</strain>
    </source>
</reference>
<dbReference type="PANTHER" id="PTHR22602">
    <property type="entry name" value="TRANSFERASE CAF17, MITOCHONDRIAL-RELATED"/>
    <property type="match status" value="1"/>
</dbReference>
<proteinExistence type="predicted"/>
<dbReference type="Pfam" id="PF25455">
    <property type="entry name" value="Beta-barrel_CAF17_C"/>
    <property type="match status" value="1"/>
</dbReference>
<dbReference type="Gene3D" id="3.30.1360.120">
    <property type="entry name" value="Probable tRNA modification gtpase trme, domain 1"/>
    <property type="match status" value="2"/>
</dbReference>
<dbReference type="GO" id="GO:0016226">
    <property type="term" value="P:iron-sulfur cluster assembly"/>
    <property type="evidence" value="ECO:0007669"/>
    <property type="project" value="TreeGrafter"/>
</dbReference>
<dbReference type="RefSeq" id="WP_068304939.1">
    <property type="nucleotide sequence ID" value="NZ_FNAK01000007.1"/>
</dbReference>
<feature type="domain" description="GCVT N-terminal" evidence="2">
    <location>
        <begin position="3"/>
        <end position="110"/>
    </location>
</feature>
<dbReference type="Pfam" id="PF01571">
    <property type="entry name" value="GCV_T"/>
    <property type="match status" value="1"/>
</dbReference>
<keyword evidence="1" id="KW-0809">Transit peptide</keyword>
<evidence type="ECO:0000256" key="1">
    <source>
        <dbReference type="ARBA" id="ARBA00022946"/>
    </source>
</evidence>
<dbReference type="AlphaFoldDB" id="A0A1G7DGP0"/>
<dbReference type="SUPFAM" id="SSF103025">
    <property type="entry name" value="Folate-binding domain"/>
    <property type="match status" value="1"/>
</dbReference>
<dbReference type="EMBL" id="FNAK01000007">
    <property type="protein sequence ID" value="SDE50758.1"/>
    <property type="molecule type" value="Genomic_DNA"/>
</dbReference>
<dbReference type="InterPro" id="IPR006222">
    <property type="entry name" value="GCVT_N"/>
</dbReference>
<dbReference type="InterPro" id="IPR027266">
    <property type="entry name" value="TrmE/GcvT-like"/>
</dbReference>
<dbReference type="Proteomes" id="UP000183685">
    <property type="component" value="Unassembled WGS sequence"/>
</dbReference>
<dbReference type="InterPro" id="IPR045179">
    <property type="entry name" value="YgfZ/GcvT"/>
</dbReference>
<dbReference type="OrthoDB" id="9796287at2"/>
<dbReference type="InterPro" id="IPR017703">
    <property type="entry name" value="YgfZ/GCV_T_CS"/>
</dbReference>